<dbReference type="Pfam" id="PF11845">
    <property type="entry name" value="Tll0287-like"/>
    <property type="match status" value="1"/>
</dbReference>
<accession>A0A0B0EJW0</accession>
<evidence type="ECO:0000313" key="4">
    <source>
        <dbReference type="Proteomes" id="UP000030652"/>
    </source>
</evidence>
<proteinExistence type="predicted"/>
<dbReference type="AlphaFoldDB" id="A0A0B0EJW0"/>
<dbReference type="eggNOG" id="COG0840">
    <property type="taxonomic scope" value="Bacteria"/>
</dbReference>
<gene>
    <name evidence="3" type="ORF">SCABRO_03307</name>
</gene>
<name>A0A0B0EJW0_9BACT</name>
<feature type="signal peptide" evidence="1">
    <location>
        <begin position="1"/>
        <end position="25"/>
    </location>
</feature>
<feature type="domain" description="Tll0287-like" evidence="2">
    <location>
        <begin position="77"/>
        <end position="187"/>
    </location>
</feature>
<protein>
    <recommendedName>
        <fullName evidence="2">Tll0287-like domain-containing protein</fullName>
    </recommendedName>
</protein>
<reference evidence="3 4" key="1">
    <citation type="submission" date="2014-10" db="EMBL/GenBank/DDBJ databases">
        <title>Draft genome of anammox bacterium scalindua brodae, obtained using differential coverage binning of sequence data from two enrichment reactors.</title>
        <authorList>
            <person name="Speth D.R."/>
            <person name="Russ L."/>
            <person name="Kartal B."/>
            <person name="Op den Camp H.J."/>
            <person name="Dutilh B.E."/>
            <person name="Jetten M.S."/>
        </authorList>
    </citation>
    <scope>NUCLEOTIDE SEQUENCE [LARGE SCALE GENOMIC DNA]</scope>
    <source>
        <strain evidence="3">RU1</strain>
    </source>
</reference>
<dbReference type="Proteomes" id="UP000030652">
    <property type="component" value="Unassembled WGS sequence"/>
</dbReference>
<dbReference type="EMBL" id="JRYO01000225">
    <property type="protein sequence ID" value="KHE91005.1"/>
    <property type="molecule type" value="Genomic_DNA"/>
</dbReference>
<evidence type="ECO:0000313" key="3">
    <source>
        <dbReference type="EMBL" id="KHE91005.1"/>
    </source>
</evidence>
<evidence type="ECO:0000256" key="1">
    <source>
        <dbReference type="SAM" id="SignalP"/>
    </source>
</evidence>
<sequence length="192" mass="21710">MSEKIKKLFASIIIVLFFPNLTATADERSDYDFPEQQRQSTRGLDDSYGSFMGDKLTRAREKVRMLDDVYKTFIVLITAEYVDDPSVLPAATLTKRVFESMSRKGWNKARLLDATGTPFNPDNNPRDKFERDAIKAMISGESYFEKVEKVDGKDSLRAATSVRAVMKGCIYCHPDKKVGDLLGAISYSIRIN</sequence>
<keyword evidence="1" id="KW-0732">Signal</keyword>
<evidence type="ECO:0000259" key="2">
    <source>
        <dbReference type="Pfam" id="PF11845"/>
    </source>
</evidence>
<feature type="chain" id="PRO_5002073447" description="Tll0287-like domain-containing protein" evidence="1">
    <location>
        <begin position="26"/>
        <end position="192"/>
    </location>
</feature>
<comment type="caution">
    <text evidence="3">The sequence shown here is derived from an EMBL/GenBank/DDBJ whole genome shotgun (WGS) entry which is preliminary data.</text>
</comment>
<organism evidence="3 4">
    <name type="scientific">Candidatus Scalindua brodae</name>
    <dbReference type="NCBI Taxonomy" id="237368"/>
    <lineage>
        <taxon>Bacteria</taxon>
        <taxon>Pseudomonadati</taxon>
        <taxon>Planctomycetota</taxon>
        <taxon>Candidatus Brocadiia</taxon>
        <taxon>Candidatus Brocadiales</taxon>
        <taxon>Candidatus Scalinduaceae</taxon>
        <taxon>Candidatus Scalindua</taxon>
    </lineage>
</organism>
<dbReference type="InterPro" id="IPR021796">
    <property type="entry name" value="Tll0287-like_dom"/>
</dbReference>